<keyword evidence="2" id="KW-0808">Transferase</keyword>
<dbReference type="PANTHER" id="PTHR43591:SF24">
    <property type="entry name" value="2-METHOXY-6-POLYPRENYL-1,4-BENZOQUINOL METHYLASE, MITOCHONDRIAL"/>
    <property type="match status" value="1"/>
</dbReference>
<dbReference type="GO" id="GO:0008168">
    <property type="term" value="F:methyltransferase activity"/>
    <property type="evidence" value="ECO:0007669"/>
    <property type="project" value="UniProtKB-KW"/>
</dbReference>
<feature type="domain" description="Methyltransferase type 11" evidence="1">
    <location>
        <begin position="60"/>
        <end position="158"/>
    </location>
</feature>
<dbReference type="Gene3D" id="3.40.50.150">
    <property type="entry name" value="Vaccinia Virus protein VP39"/>
    <property type="match status" value="1"/>
</dbReference>
<proteinExistence type="predicted"/>
<sequence length="284" mass="30305">MSEPAIREPSSSADSEANRVYALGSSPGESARLSRQAEELAPDSAALLDRVGLRPGQTVLDLGCGPRGVLDLLAARVNPGGRVVGLDADPRHTTMAAAFAAAHRLSGVETVTADARRTGLPSGSFDLVHSRTLLVTVPEPAQVVAEMVRLARSGGQVAVMEADTEYLMTYPPHPAWVRMGELFHVTFARNGADPHVGRRLAELFDKAGLVDVQVTARAQIYPPGHSRRTNMLSLLRSMRPQILELGLATAAELDEIDSAARGHLADPRTVAVSGLFFLAWARKP</sequence>
<dbReference type="InterPro" id="IPR013216">
    <property type="entry name" value="Methyltransf_11"/>
</dbReference>
<dbReference type="Proteomes" id="UP001596119">
    <property type="component" value="Unassembled WGS sequence"/>
</dbReference>
<gene>
    <name evidence="2" type="ORF">ACFQH9_25095</name>
</gene>
<comment type="caution">
    <text evidence="2">The sequence shown here is derived from an EMBL/GenBank/DDBJ whole genome shotgun (WGS) entry which is preliminary data.</text>
</comment>
<name>A0ABW1ICV8_9PSEU</name>
<keyword evidence="2" id="KW-0489">Methyltransferase</keyword>
<evidence type="ECO:0000259" key="1">
    <source>
        <dbReference type="Pfam" id="PF08241"/>
    </source>
</evidence>
<dbReference type="PANTHER" id="PTHR43591">
    <property type="entry name" value="METHYLTRANSFERASE"/>
    <property type="match status" value="1"/>
</dbReference>
<accession>A0ABW1ICV8</accession>
<dbReference type="EMBL" id="JBHSQK010000075">
    <property type="protein sequence ID" value="MFC5951546.1"/>
    <property type="molecule type" value="Genomic_DNA"/>
</dbReference>
<dbReference type="RefSeq" id="WP_379569599.1">
    <property type="nucleotide sequence ID" value="NZ_JBHSQK010000075.1"/>
</dbReference>
<dbReference type="GO" id="GO:0032259">
    <property type="term" value="P:methylation"/>
    <property type="evidence" value="ECO:0007669"/>
    <property type="project" value="UniProtKB-KW"/>
</dbReference>
<evidence type="ECO:0000313" key="3">
    <source>
        <dbReference type="Proteomes" id="UP001596119"/>
    </source>
</evidence>
<keyword evidence="3" id="KW-1185">Reference proteome</keyword>
<dbReference type="SUPFAM" id="SSF53335">
    <property type="entry name" value="S-adenosyl-L-methionine-dependent methyltransferases"/>
    <property type="match status" value="1"/>
</dbReference>
<dbReference type="CDD" id="cd02440">
    <property type="entry name" value="AdoMet_MTases"/>
    <property type="match status" value="1"/>
</dbReference>
<reference evidence="3" key="1">
    <citation type="journal article" date="2019" name="Int. J. Syst. Evol. Microbiol.">
        <title>The Global Catalogue of Microorganisms (GCM) 10K type strain sequencing project: providing services to taxonomists for standard genome sequencing and annotation.</title>
        <authorList>
            <consortium name="The Broad Institute Genomics Platform"/>
            <consortium name="The Broad Institute Genome Sequencing Center for Infectious Disease"/>
            <person name="Wu L."/>
            <person name="Ma J."/>
        </authorList>
    </citation>
    <scope>NUCLEOTIDE SEQUENCE [LARGE SCALE GENOMIC DNA]</scope>
    <source>
        <strain evidence="3">CGMCC 4.7397</strain>
    </source>
</reference>
<organism evidence="2 3">
    <name type="scientific">Pseudonocardia lutea</name>
    <dbReference type="NCBI Taxonomy" id="2172015"/>
    <lineage>
        <taxon>Bacteria</taxon>
        <taxon>Bacillati</taxon>
        <taxon>Actinomycetota</taxon>
        <taxon>Actinomycetes</taxon>
        <taxon>Pseudonocardiales</taxon>
        <taxon>Pseudonocardiaceae</taxon>
        <taxon>Pseudonocardia</taxon>
    </lineage>
</organism>
<protein>
    <submittedName>
        <fullName evidence="2">Methyltransferase domain-containing protein</fullName>
    </submittedName>
</protein>
<dbReference type="Pfam" id="PF08241">
    <property type="entry name" value="Methyltransf_11"/>
    <property type="match status" value="1"/>
</dbReference>
<dbReference type="InterPro" id="IPR029063">
    <property type="entry name" value="SAM-dependent_MTases_sf"/>
</dbReference>
<evidence type="ECO:0000313" key="2">
    <source>
        <dbReference type="EMBL" id="MFC5951546.1"/>
    </source>
</evidence>